<dbReference type="EMBL" id="QGGV01000006">
    <property type="protein sequence ID" value="PWK55665.1"/>
    <property type="molecule type" value="Genomic_DNA"/>
</dbReference>
<evidence type="ECO:0000313" key="2">
    <source>
        <dbReference type="EMBL" id="PWK55665.1"/>
    </source>
</evidence>
<reference evidence="2 3" key="1">
    <citation type="submission" date="2018-05" db="EMBL/GenBank/DDBJ databases">
        <title>Genomic Encyclopedia of Type Strains, Phase IV (KMG-IV): sequencing the most valuable type-strain genomes for metagenomic binning, comparative biology and taxonomic classification.</title>
        <authorList>
            <person name="Goeker M."/>
        </authorList>
    </citation>
    <scope>NUCLEOTIDE SEQUENCE [LARGE SCALE GENOMIC DNA]</scope>
    <source>
        <strain evidence="2 3">DSM 103371</strain>
    </source>
</reference>
<comment type="caution">
    <text evidence="2">The sequence shown here is derived from an EMBL/GenBank/DDBJ whole genome shotgun (WGS) entry which is preliminary data.</text>
</comment>
<accession>A0A316G604</accession>
<name>A0A316G604_9RHOB</name>
<dbReference type="InterPro" id="IPR014922">
    <property type="entry name" value="YdhG-like"/>
</dbReference>
<organism evidence="2 3">
    <name type="scientific">Silicimonas algicola</name>
    <dbReference type="NCBI Taxonomy" id="1826607"/>
    <lineage>
        <taxon>Bacteria</taxon>
        <taxon>Pseudomonadati</taxon>
        <taxon>Pseudomonadota</taxon>
        <taxon>Alphaproteobacteria</taxon>
        <taxon>Rhodobacterales</taxon>
        <taxon>Paracoccaceae</taxon>
    </lineage>
</organism>
<dbReference type="Pfam" id="PF08818">
    <property type="entry name" value="DUF1801"/>
    <property type="match status" value="1"/>
</dbReference>
<dbReference type="InterPro" id="IPR016786">
    <property type="entry name" value="YdeI_bac"/>
</dbReference>
<sequence length="195" mass="21456">MGDADRRAGVFYDRAGAWADEMRALRAILLASPLDEAFKWRQPVYMWEGANLALVGAFRADCVLSFFKGVLLTDPEGILVPPGDNSRSARVARFTSVEDIETAAPALRALIDEAIRLESEGAMVDLPKDDLDPPAELIDALDADEPLREAFEALTPGRRRSWILHLNGAKQSATRSARIEKARDRILAGKGLNDR</sequence>
<dbReference type="Proteomes" id="UP000245390">
    <property type="component" value="Unassembled WGS sequence"/>
</dbReference>
<dbReference type="Pfam" id="PF13376">
    <property type="entry name" value="OmdA"/>
    <property type="match status" value="1"/>
</dbReference>
<dbReference type="RefSeq" id="WP_109759753.1">
    <property type="nucleotide sequence ID" value="NZ_CP034588.1"/>
</dbReference>
<protein>
    <submittedName>
        <fullName evidence="2">Uncharacterized protein YdeI (YjbR/CyaY-like superfamily)</fullName>
    </submittedName>
</protein>
<keyword evidence="3" id="KW-1185">Reference proteome</keyword>
<dbReference type="KEGG" id="salo:EF888_16625"/>
<proteinExistence type="predicted"/>
<evidence type="ECO:0000259" key="1">
    <source>
        <dbReference type="Pfam" id="PF08818"/>
    </source>
</evidence>
<gene>
    <name evidence="2" type="ORF">C8D95_10660</name>
</gene>
<dbReference type="PIRSF" id="PIRSF021308">
    <property type="entry name" value="UCP021308"/>
    <property type="match status" value="1"/>
</dbReference>
<dbReference type="OrthoDB" id="214150at2"/>
<dbReference type="AlphaFoldDB" id="A0A316G604"/>
<dbReference type="SUPFAM" id="SSF159888">
    <property type="entry name" value="YdhG-like"/>
    <property type="match status" value="1"/>
</dbReference>
<evidence type="ECO:0000313" key="3">
    <source>
        <dbReference type="Proteomes" id="UP000245390"/>
    </source>
</evidence>
<feature type="domain" description="YdhG-like" evidence="1">
    <location>
        <begin position="18"/>
        <end position="115"/>
    </location>
</feature>